<comment type="caution">
    <text evidence="1">The sequence shown here is derived from an EMBL/GenBank/DDBJ whole genome shotgun (WGS) entry which is preliminary data.</text>
</comment>
<reference evidence="1 2" key="1">
    <citation type="submission" date="2019-12" db="EMBL/GenBank/DDBJ databases">
        <title>Spirosoma sp. HMF4905 genome sequencing and assembly.</title>
        <authorList>
            <person name="Kang H."/>
            <person name="Cha I."/>
            <person name="Kim H."/>
            <person name="Joh K."/>
        </authorList>
    </citation>
    <scope>NUCLEOTIDE SEQUENCE [LARGE SCALE GENOMIC DNA]</scope>
    <source>
        <strain evidence="1 2">HMF4905</strain>
    </source>
</reference>
<evidence type="ECO:0008006" key="3">
    <source>
        <dbReference type="Google" id="ProtNLM"/>
    </source>
</evidence>
<evidence type="ECO:0000313" key="2">
    <source>
        <dbReference type="Proteomes" id="UP000436006"/>
    </source>
</evidence>
<dbReference type="InterPro" id="IPR009737">
    <property type="entry name" value="Aim32/Apd1-like"/>
</dbReference>
<dbReference type="Proteomes" id="UP000436006">
    <property type="component" value="Unassembled WGS sequence"/>
</dbReference>
<dbReference type="EMBL" id="WPIN01000013">
    <property type="protein sequence ID" value="MVM33966.1"/>
    <property type="molecule type" value="Genomic_DNA"/>
</dbReference>
<protein>
    <recommendedName>
        <fullName evidence="3">Sucrase ferredoxin</fullName>
    </recommendedName>
</protein>
<evidence type="ECO:0000313" key="1">
    <source>
        <dbReference type="EMBL" id="MVM33966.1"/>
    </source>
</evidence>
<proteinExistence type="predicted"/>
<gene>
    <name evidence="1" type="ORF">GO755_28280</name>
</gene>
<keyword evidence="2" id="KW-1185">Reference proteome</keyword>
<dbReference type="RefSeq" id="WP_157588676.1">
    <property type="nucleotide sequence ID" value="NZ_WPIN01000013.1"/>
</dbReference>
<sequence>MTLLQRNFCSITAVQLAENLFATTPVMHRFLLIEYNYAWEEKVLETSTIIPDEVKAFLDTGVENGDFSRIFLVKNGQSNRDSIHLFLVNNRPEDPFAKQLCINNYQDLLAIDFRQEFANETDRLPEPMYLVCTHGKVDMCCSKFGLPIYKRLIELGADVWQCTHVTGDRFAPNVVQVPSGHYYGHLQLDEIEPFYDTLQSNQLYFTKYRGQSWYSKPQQAADYFLRKHLADFQVDSLTLVKSEVLSDDSQKFIFSHRDRQADYALVIQYTLSEPVYVMNCKATEKKPVDLFNLLSLTKLTQLPSEEKPSRYHYTQLA</sequence>
<name>A0A7K1SK47_9BACT</name>
<dbReference type="AlphaFoldDB" id="A0A7K1SK47"/>
<organism evidence="1 2">
    <name type="scientific">Spirosoma arboris</name>
    <dbReference type="NCBI Taxonomy" id="2682092"/>
    <lineage>
        <taxon>Bacteria</taxon>
        <taxon>Pseudomonadati</taxon>
        <taxon>Bacteroidota</taxon>
        <taxon>Cytophagia</taxon>
        <taxon>Cytophagales</taxon>
        <taxon>Cytophagaceae</taxon>
        <taxon>Spirosoma</taxon>
    </lineage>
</organism>
<accession>A0A7K1SK47</accession>
<dbReference type="Pfam" id="PF06999">
    <property type="entry name" value="Suc_Fer-like"/>
    <property type="match status" value="1"/>
</dbReference>